<feature type="DNA-binding region" description="H-T-H motif" evidence="4">
    <location>
        <begin position="41"/>
        <end position="60"/>
    </location>
</feature>
<organism evidence="6 7">
    <name type="scientific">Enteractinococcus fodinae</name>
    <dbReference type="NCBI Taxonomy" id="684663"/>
    <lineage>
        <taxon>Bacteria</taxon>
        <taxon>Bacillati</taxon>
        <taxon>Actinomycetota</taxon>
        <taxon>Actinomycetes</taxon>
        <taxon>Micrococcales</taxon>
        <taxon>Micrococcaceae</taxon>
    </lineage>
</organism>
<keyword evidence="3" id="KW-0804">Transcription</keyword>
<evidence type="ECO:0000256" key="4">
    <source>
        <dbReference type="PROSITE-ProRule" id="PRU00335"/>
    </source>
</evidence>
<dbReference type="Gene3D" id="1.10.357.10">
    <property type="entry name" value="Tetracycline Repressor, domain 2"/>
    <property type="match status" value="1"/>
</dbReference>
<dbReference type="InterPro" id="IPR050109">
    <property type="entry name" value="HTH-type_TetR-like_transc_reg"/>
</dbReference>
<dbReference type="InterPro" id="IPR036271">
    <property type="entry name" value="Tet_transcr_reg_TetR-rel_C_sf"/>
</dbReference>
<evidence type="ECO:0000313" key="6">
    <source>
        <dbReference type="EMBL" id="MDR7346075.1"/>
    </source>
</evidence>
<proteinExistence type="predicted"/>
<protein>
    <submittedName>
        <fullName evidence="6">AcrR family transcriptional regulator</fullName>
    </submittedName>
</protein>
<evidence type="ECO:0000259" key="5">
    <source>
        <dbReference type="PROSITE" id="PS50977"/>
    </source>
</evidence>
<keyword evidence="1" id="KW-0805">Transcription regulation</keyword>
<dbReference type="PANTHER" id="PTHR30055">
    <property type="entry name" value="HTH-TYPE TRANSCRIPTIONAL REGULATOR RUTR"/>
    <property type="match status" value="1"/>
</dbReference>
<comment type="caution">
    <text evidence="6">The sequence shown here is derived from an EMBL/GenBank/DDBJ whole genome shotgun (WGS) entry which is preliminary data.</text>
</comment>
<dbReference type="SUPFAM" id="SSF48498">
    <property type="entry name" value="Tetracyclin repressor-like, C-terminal domain"/>
    <property type="match status" value="1"/>
</dbReference>
<gene>
    <name evidence="6" type="ORF">J2S62_000332</name>
</gene>
<dbReference type="InterPro" id="IPR009057">
    <property type="entry name" value="Homeodomain-like_sf"/>
</dbReference>
<evidence type="ECO:0000256" key="2">
    <source>
        <dbReference type="ARBA" id="ARBA00023125"/>
    </source>
</evidence>
<dbReference type="Proteomes" id="UP001183794">
    <property type="component" value="Unassembled WGS sequence"/>
</dbReference>
<dbReference type="PANTHER" id="PTHR30055:SF243">
    <property type="entry name" value="HTH-TYPE TRANSCRIPTIONAL REGULATOR RV1816"/>
    <property type="match status" value="1"/>
</dbReference>
<dbReference type="Pfam" id="PF00440">
    <property type="entry name" value="TetR_N"/>
    <property type="match status" value="1"/>
</dbReference>
<dbReference type="SUPFAM" id="SSF46689">
    <property type="entry name" value="Homeodomain-like"/>
    <property type="match status" value="1"/>
</dbReference>
<evidence type="ECO:0000256" key="3">
    <source>
        <dbReference type="ARBA" id="ARBA00023163"/>
    </source>
</evidence>
<feature type="domain" description="HTH tetR-type" evidence="5">
    <location>
        <begin position="18"/>
        <end position="78"/>
    </location>
</feature>
<keyword evidence="7" id="KW-1185">Reference proteome</keyword>
<sequence>MDNLQATAPRTARELAHAEMQERILTAAREQLKSVGPAQLSLRAIARELGVVSSAIYRYVASRDELITRLILQSFHDVADAVGAACQRADPAPEVQLQTWSQALRDWALQHPYDWALIYGVPIPGYAAPEETIEPARRVNESVLQLYPQLRPNVAPGPVLDASEQVLEPLRSALAEQGEGVHGAATALMLAWSSIHGFITLELGGHFEGSAEDTEPVFAALVAQLASQLLSSESNGGSTR</sequence>
<reference evidence="6 7" key="1">
    <citation type="submission" date="2023-07" db="EMBL/GenBank/DDBJ databases">
        <title>Sequencing the genomes of 1000 actinobacteria strains.</title>
        <authorList>
            <person name="Klenk H.-P."/>
        </authorList>
    </citation>
    <scope>NUCLEOTIDE SEQUENCE [LARGE SCALE GENOMIC DNA]</scope>
    <source>
        <strain evidence="6 7">DSM 22966</strain>
    </source>
</reference>
<name>A0ABU2AXJ6_9MICC</name>
<dbReference type="Pfam" id="PF13305">
    <property type="entry name" value="TetR_C_33"/>
    <property type="match status" value="1"/>
</dbReference>
<dbReference type="RefSeq" id="WP_310170543.1">
    <property type="nucleotide sequence ID" value="NZ_BAABHE010000002.1"/>
</dbReference>
<dbReference type="PROSITE" id="PS50977">
    <property type="entry name" value="HTH_TETR_2"/>
    <property type="match status" value="1"/>
</dbReference>
<dbReference type="EMBL" id="JAVDYJ010000001">
    <property type="protein sequence ID" value="MDR7346075.1"/>
    <property type="molecule type" value="Genomic_DNA"/>
</dbReference>
<dbReference type="InterPro" id="IPR025996">
    <property type="entry name" value="MT1864/Rv1816-like_C"/>
</dbReference>
<dbReference type="InterPro" id="IPR001647">
    <property type="entry name" value="HTH_TetR"/>
</dbReference>
<evidence type="ECO:0000256" key="1">
    <source>
        <dbReference type="ARBA" id="ARBA00023015"/>
    </source>
</evidence>
<keyword evidence="2 4" id="KW-0238">DNA-binding</keyword>
<evidence type="ECO:0000313" key="7">
    <source>
        <dbReference type="Proteomes" id="UP001183794"/>
    </source>
</evidence>
<accession>A0ABU2AXJ6</accession>